<organism evidence="3 4">
    <name type="scientific">Exophiala spinifera</name>
    <dbReference type="NCBI Taxonomy" id="91928"/>
    <lineage>
        <taxon>Eukaryota</taxon>
        <taxon>Fungi</taxon>
        <taxon>Dikarya</taxon>
        <taxon>Ascomycota</taxon>
        <taxon>Pezizomycotina</taxon>
        <taxon>Eurotiomycetes</taxon>
        <taxon>Chaetothyriomycetidae</taxon>
        <taxon>Chaetothyriales</taxon>
        <taxon>Herpotrichiellaceae</taxon>
        <taxon>Exophiala</taxon>
    </lineage>
</organism>
<dbReference type="EMBL" id="KN847497">
    <property type="protein sequence ID" value="KIW13609.1"/>
    <property type="molecule type" value="Genomic_DNA"/>
</dbReference>
<dbReference type="Gene3D" id="1.10.510.10">
    <property type="entry name" value="Transferase(Phosphotransferase) domain 1"/>
    <property type="match status" value="2"/>
</dbReference>
<dbReference type="PANTHER" id="PTHR37542:SF3">
    <property type="entry name" value="PRION-INHIBITION AND PROPAGATION HELO DOMAIN-CONTAINING PROTEIN"/>
    <property type="match status" value="1"/>
</dbReference>
<reference evidence="3 4" key="1">
    <citation type="submission" date="2015-01" db="EMBL/GenBank/DDBJ databases">
        <title>The Genome Sequence of Exophiala spinifera CBS89968.</title>
        <authorList>
            <consortium name="The Broad Institute Genomics Platform"/>
            <person name="Cuomo C."/>
            <person name="de Hoog S."/>
            <person name="Gorbushina A."/>
            <person name="Stielow B."/>
            <person name="Teixiera M."/>
            <person name="Abouelleil A."/>
            <person name="Chapman S.B."/>
            <person name="Priest M."/>
            <person name="Young S.K."/>
            <person name="Wortman J."/>
            <person name="Nusbaum C."/>
            <person name="Birren B."/>
        </authorList>
    </citation>
    <scope>NUCLEOTIDE SEQUENCE [LARGE SCALE GENOMIC DNA]</scope>
    <source>
        <strain evidence="3 4">CBS 89968</strain>
    </source>
</reference>
<evidence type="ECO:0000313" key="3">
    <source>
        <dbReference type="EMBL" id="KIW13609.1"/>
    </source>
</evidence>
<dbReference type="CDD" id="cd00180">
    <property type="entry name" value="PKc"/>
    <property type="match status" value="1"/>
</dbReference>
<evidence type="ECO:0000259" key="2">
    <source>
        <dbReference type="PROSITE" id="PS50011"/>
    </source>
</evidence>
<dbReference type="InterPro" id="IPR056002">
    <property type="entry name" value="DUF7580"/>
</dbReference>
<gene>
    <name evidence="3" type="ORF">PV08_08799</name>
</gene>
<dbReference type="Pfam" id="PF24476">
    <property type="entry name" value="DUF7580"/>
    <property type="match status" value="1"/>
</dbReference>
<dbReference type="RefSeq" id="XP_016233825.1">
    <property type="nucleotide sequence ID" value="XM_016383122.1"/>
</dbReference>
<dbReference type="HOGENOM" id="CLU_312157_0_0_1"/>
<dbReference type="PANTHER" id="PTHR37542">
    <property type="entry name" value="HELO DOMAIN-CONTAINING PROTEIN-RELATED"/>
    <property type="match status" value="1"/>
</dbReference>
<dbReference type="VEuPathDB" id="FungiDB:PV08_08799"/>
<sequence>MTSSGDILHTDPPSSGERPSYSERFKETFKEHIRKNLIGETYLPAGMLSGVLSQETIKNILLETELERSQVNELSQSILPGAVKVFTILLLIGRLERILYFIEDDQLQPSTLDQKLPLPLEKVLSHLDDEVAAAQFYKQQWAFTAPVFSRSSLPRVLEKKTVMPFIDSKSEGEGGFGEVHRILIDPSHHTFAHSSRHWFIRKELKADVATQHDYELELRNLSTLRLMKHPYLVDLLACFTYRDRYNFIFPLAIGGSLADMFLGRRPSPFEAFEETFLAFSGIVSAVRAVHDGFADGVEVIGCHRDLKPSNILLNGKTMLLADFGLSRFKQPEEGSASYFRAGRGDYLAPECEDLDGLFKKHVIHRSSDIWSLGCILSELLVFMLAGTSGIEMFRSSREFKRDGCVYYRFHQGRDTLNPGVWDHLKAFQSSGTEHARSVLSVVEKLLVLNPEERPRISVVDAYLRRFCIETLSEQITDMYGQLCEEKSLIPALVEMQRFRSWHMEVRDTNHASASSFLSAKTHEAFANVMESLKELRQTLNVIIIEPKPRQSQTYLLLRKINDVLYDALPEEWVESGKTRFECLMLQSEDTAHLFELSEALARNSIQAVGRISQLAAVKRLNLLVDMHKQNSNSCINRLDFDDIEKKGWLEQNYLGWVKQAKGNPIKQSVIIELKNYDDHYSIAEIASQLFARLEAVVSLLNAAQYLRVLPCLGYYHDPSSYSLGLVYKCPIAHETGKSTVNTLHAILEKAVEKRGSKRPSLGHRFQLACSLASSVLEFHKVGWVQKAVSALNIIFFKPSDASWKRHMTEPYFLGYLNSREDGKGVFTEGPTDDERLRRYLSPEYLHNQRYKHHFDYYSLGLVLLEVGHWRTLDNIVGDLGKSPEELRAWLLNVAVPKLDQMMGSIYERVVGNCLRWQPEFEGQEKGIPSAECLRFSELVVGELALCRA</sequence>
<evidence type="ECO:0000313" key="4">
    <source>
        <dbReference type="Proteomes" id="UP000053328"/>
    </source>
</evidence>
<feature type="domain" description="Protein kinase" evidence="2">
    <location>
        <begin position="165"/>
        <end position="463"/>
    </location>
</feature>
<dbReference type="GO" id="GO:0005524">
    <property type="term" value="F:ATP binding"/>
    <property type="evidence" value="ECO:0007669"/>
    <property type="project" value="InterPro"/>
</dbReference>
<dbReference type="Proteomes" id="UP000053328">
    <property type="component" value="Unassembled WGS sequence"/>
</dbReference>
<proteinExistence type="predicted"/>
<dbReference type="SMART" id="SM00220">
    <property type="entry name" value="S_TKc"/>
    <property type="match status" value="1"/>
</dbReference>
<name>A0A0D2BQZ6_9EURO</name>
<dbReference type="PROSITE" id="PS50011">
    <property type="entry name" value="PROTEIN_KINASE_DOM"/>
    <property type="match status" value="1"/>
</dbReference>
<keyword evidence="4" id="KW-1185">Reference proteome</keyword>
<dbReference type="STRING" id="91928.A0A0D2BQZ6"/>
<dbReference type="OrthoDB" id="5986190at2759"/>
<protein>
    <recommendedName>
        <fullName evidence="2">Protein kinase domain-containing protein</fullName>
    </recommendedName>
</protein>
<feature type="region of interest" description="Disordered" evidence="1">
    <location>
        <begin position="1"/>
        <end position="23"/>
    </location>
</feature>
<dbReference type="SUPFAM" id="SSF56112">
    <property type="entry name" value="Protein kinase-like (PK-like)"/>
    <property type="match status" value="2"/>
</dbReference>
<dbReference type="InterPro" id="IPR000719">
    <property type="entry name" value="Prot_kinase_dom"/>
</dbReference>
<dbReference type="AlphaFoldDB" id="A0A0D2BQZ6"/>
<dbReference type="InterPro" id="IPR011009">
    <property type="entry name" value="Kinase-like_dom_sf"/>
</dbReference>
<dbReference type="Pfam" id="PF00069">
    <property type="entry name" value="Pkinase"/>
    <property type="match status" value="1"/>
</dbReference>
<accession>A0A0D2BQZ6</accession>
<dbReference type="GeneID" id="27335882"/>
<dbReference type="GO" id="GO:0004672">
    <property type="term" value="F:protein kinase activity"/>
    <property type="evidence" value="ECO:0007669"/>
    <property type="project" value="InterPro"/>
</dbReference>
<evidence type="ECO:0000256" key="1">
    <source>
        <dbReference type="SAM" id="MobiDB-lite"/>
    </source>
</evidence>